<feature type="compositionally biased region" description="Basic and acidic residues" evidence="11">
    <location>
        <begin position="574"/>
        <end position="584"/>
    </location>
</feature>
<dbReference type="GO" id="GO:0015031">
    <property type="term" value="P:protein transport"/>
    <property type="evidence" value="ECO:0007669"/>
    <property type="project" value="UniProtKB-KW"/>
</dbReference>
<dbReference type="InterPro" id="IPR032629">
    <property type="entry name" value="DCB_dom"/>
</dbReference>
<comment type="caution">
    <text evidence="13">The sequence shown here is derived from an EMBL/GenBank/DDBJ whole genome shotgun (WGS) entry which is preliminary data.</text>
</comment>
<dbReference type="GO" id="GO:0005085">
    <property type="term" value="F:guanyl-nucleotide exchange factor activity"/>
    <property type="evidence" value="ECO:0007669"/>
    <property type="project" value="UniProtKB-KW"/>
</dbReference>
<keyword evidence="8" id="KW-0653">Protein transport</keyword>
<evidence type="ECO:0000256" key="8">
    <source>
        <dbReference type="ARBA" id="ARBA00022927"/>
    </source>
</evidence>
<keyword evidence="7" id="KW-0344">Guanine-nucleotide releasing factor</keyword>
<dbReference type="Gene3D" id="1.25.10.10">
    <property type="entry name" value="Leucine-rich Repeat Variant"/>
    <property type="match status" value="1"/>
</dbReference>
<keyword evidence="5" id="KW-0963">Cytoplasm</keyword>
<dbReference type="GO" id="GO:0005794">
    <property type="term" value="C:Golgi apparatus"/>
    <property type="evidence" value="ECO:0007669"/>
    <property type="project" value="UniProtKB-SubCell"/>
</dbReference>
<dbReference type="InterPro" id="IPR035999">
    <property type="entry name" value="Sec7_dom_sf"/>
</dbReference>
<dbReference type="Gene3D" id="1.10.1000.11">
    <property type="entry name" value="Arf Nucleotide-binding Site Opener,domain 2"/>
    <property type="match status" value="1"/>
</dbReference>
<dbReference type="SUPFAM" id="SSF48425">
    <property type="entry name" value="Sec7 domain"/>
    <property type="match status" value="1"/>
</dbReference>
<reference evidence="13" key="1">
    <citation type="submission" date="2023-07" db="EMBL/GenBank/DDBJ databases">
        <title>Chromosome-level genome assembly of Artemia franciscana.</title>
        <authorList>
            <person name="Jo E."/>
        </authorList>
    </citation>
    <scope>NUCLEOTIDE SEQUENCE</scope>
    <source>
        <tissue evidence="13">Whole body</tissue>
    </source>
</reference>
<feature type="compositionally biased region" description="Polar residues" evidence="11">
    <location>
        <begin position="220"/>
        <end position="236"/>
    </location>
</feature>
<evidence type="ECO:0000256" key="2">
    <source>
        <dbReference type="ARBA" id="ARBA00004556"/>
    </source>
</evidence>
<dbReference type="EMBL" id="JAVRJZ010000001">
    <property type="protein sequence ID" value="KAK2727338.1"/>
    <property type="molecule type" value="Genomic_DNA"/>
</dbReference>
<dbReference type="CDD" id="cd00171">
    <property type="entry name" value="Sec7"/>
    <property type="match status" value="1"/>
</dbReference>
<dbReference type="InterPro" id="IPR000904">
    <property type="entry name" value="Sec7_dom"/>
</dbReference>
<feature type="compositionally biased region" description="Polar residues" evidence="11">
    <location>
        <begin position="2077"/>
        <end position="2096"/>
    </location>
</feature>
<name>A0AA88IFT8_ARTSF</name>
<dbReference type="InterPro" id="IPR046455">
    <property type="entry name" value="Sec7/BIG1-like_C"/>
</dbReference>
<keyword evidence="10" id="KW-0472">Membrane</keyword>
<feature type="domain" description="SEC7" evidence="12">
    <location>
        <begin position="617"/>
        <end position="805"/>
    </location>
</feature>
<gene>
    <name evidence="13" type="ORF">QYM36_007990</name>
</gene>
<dbReference type="GO" id="GO:0071897">
    <property type="term" value="P:DNA biosynthetic process"/>
    <property type="evidence" value="ECO:0007669"/>
    <property type="project" value="UniProtKB-ARBA"/>
</dbReference>
<feature type="region of interest" description="Disordered" evidence="11">
    <location>
        <begin position="218"/>
        <end position="257"/>
    </location>
</feature>
<feature type="region of interest" description="Disordered" evidence="11">
    <location>
        <begin position="572"/>
        <end position="613"/>
    </location>
</feature>
<dbReference type="FunFam" id="1.10.220.20:FF:000002">
    <property type="entry name" value="Brefeldin A-inhibited guanine nucleotide-exchange protein 1"/>
    <property type="match status" value="1"/>
</dbReference>
<dbReference type="Gene3D" id="3.30.70.270">
    <property type="match status" value="1"/>
</dbReference>
<dbReference type="GO" id="GO:0032012">
    <property type="term" value="P:regulation of ARF protein signal transduction"/>
    <property type="evidence" value="ECO:0007669"/>
    <property type="project" value="InterPro"/>
</dbReference>
<dbReference type="Gene3D" id="3.10.10.10">
    <property type="entry name" value="HIV Type 1 Reverse Transcriptase, subunit A, domain 1"/>
    <property type="match status" value="1"/>
</dbReference>
<dbReference type="Proteomes" id="UP001187531">
    <property type="component" value="Unassembled WGS sequence"/>
</dbReference>
<dbReference type="Pfam" id="PF09324">
    <property type="entry name" value="Sec7-like_HDS"/>
    <property type="match status" value="1"/>
</dbReference>
<protein>
    <recommendedName>
        <fullName evidence="12">SEC7 domain-containing protein</fullName>
    </recommendedName>
</protein>
<accession>A0AA88IFT8</accession>
<evidence type="ECO:0000259" key="12">
    <source>
        <dbReference type="PROSITE" id="PS50190"/>
    </source>
</evidence>
<feature type="compositionally biased region" description="Low complexity" evidence="11">
    <location>
        <begin position="590"/>
        <end position="607"/>
    </location>
</feature>
<keyword evidence="9" id="KW-0333">Golgi apparatus</keyword>
<comment type="subcellular location">
    <subcellularLocation>
        <location evidence="2">Cytoplasm</location>
        <location evidence="2">Perinuclear region</location>
    </subcellularLocation>
    <subcellularLocation>
        <location evidence="3">Golgi apparatus</location>
        <location evidence="3">trans-Golgi network</location>
    </subcellularLocation>
    <subcellularLocation>
        <location evidence="1">Membrane</location>
    </subcellularLocation>
</comment>
<dbReference type="InterPro" id="IPR015403">
    <property type="entry name" value="Mon2/Sec7/BIG1-like_HDS"/>
</dbReference>
<dbReference type="SUPFAM" id="SSF48371">
    <property type="entry name" value="ARM repeat"/>
    <property type="match status" value="2"/>
</dbReference>
<dbReference type="GO" id="GO:0016020">
    <property type="term" value="C:membrane"/>
    <property type="evidence" value="ECO:0007669"/>
    <property type="project" value="UniProtKB-SubCell"/>
</dbReference>
<dbReference type="InterPro" id="IPR043502">
    <property type="entry name" value="DNA/RNA_pol_sf"/>
</dbReference>
<dbReference type="PROSITE" id="PS50190">
    <property type="entry name" value="SEC7"/>
    <property type="match status" value="1"/>
</dbReference>
<dbReference type="Pfam" id="PF01369">
    <property type="entry name" value="Sec7"/>
    <property type="match status" value="1"/>
</dbReference>
<evidence type="ECO:0000256" key="5">
    <source>
        <dbReference type="ARBA" id="ARBA00022490"/>
    </source>
</evidence>
<keyword evidence="6" id="KW-0597">Phosphoprotein</keyword>
<dbReference type="SMART" id="SM00222">
    <property type="entry name" value="Sec7"/>
    <property type="match status" value="1"/>
</dbReference>
<dbReference type="SUPFAM" id="SSF56672">
    <property type="entry name" value="DNA/RNA polymerases"/>
    <property type="match status" value="1"/>
</dbReference>
<dbReference type="Pfam" id="PF12783">
    <property type="entry name" value="Sec7-like_HUS"/>
    <property type="match status" value="1"/>
</dbReference>
<dbReference type="InterPro" id="IPR016024">
    <property type="entry name" value="ARM-type_fold"/>
</dbReference>
<dbReference type="Pfam" id="PF16213">
    <property type="entry name" value="DCB"/>
    <property type="match status" value="1"/>
</dbReference>
<keyword evidence="14" id="KW-1185">Reference proteome</keyword>
<keyword evidence="4" id="KW-0813">Transport</keyword>
<evidence type="ECO:0000256" key="1">
    <source>
        <dbReference type="ARBA" id="ARBA00004370"/>
    </source>
</evidence>
<dbReference type="InterPro" id="IPR023394">
    <property type="entry name" value="Sec7_C_sf"/>
</dbReference>
<sequence>MFIVRGLEKILEEREIEKSYNSQLKACESSLESIRAEIQAGKIHQGENATSAALPLPRNEAGNVMSVEKYVTPFEFGCQSKTPRIMVSAMDCLQKLIAHGHLTGNEIDQRNKSRRLIDRLVETICNCFTGTQTDEGVQLQIIKALLTIMTSQHVEVYGKTVLISVKTCYDIYLASKNIVNQKTAKATLTQMLSVIFQRMENQAIEEAARHYNAPVINKGGQKTINKQSSSTNLSDQSETKQVEEGNPNSSENEVELKEETEEIAKVTLLNGEQEAFPDSVTNVEAEQIVTETVTMAEALVNELVETAIQKSLTANVKSDKVSNVGRIPSEENFSKQTEDDCSGLYFGHILQRDAYLVFRSLCKLSMKQVTEGYVDPRNWMRSEILAMELLLGVIQQAGNVFKSHPVFVTAIRQYLCVALSKNGTSHVPEVFQLSLEIFRSLLANFKMHLKAQIEVFFREIFLSILETTSSSFEHKWLVINALTRICADAQCVVDIYVNYDCDLAAANIYERLVNALSNIVQDQHSVSIGATPNQKKALRIKALECLVSILKRMVEWSRELYVNSHALSNLGAESKNKDVSEDSGKNTMVSNGSVNSLSSSASSPNAALQGKEDNPEQFEVLKHQKDIWEQGIDIFNRKPKKGITYLQENGLLGNRAEDIASFLLNDERPDKAVVGNFLGDPDKSNVQIMHAYVDLMDFNGKDIVAALRCFLEGFRLPGEAQKIDRLMEKFASRYFQCNQSGIFASADTAYVLAFSIIMLTTDLHSPPVKTKMTKAQYIKMNKGINDSKDLPEEFLSAIYDQIAGNEIKMRASANSKVTKSGMRTGTTSQKQKRLLWNVEMEVLSSTARQLMESVSHVQAPFTTAKHLEHVRPMFKLAWTPFLAAFMVGLQDCDDPEVATLCLDGIRCSVRIACIFHMELERDAYVQALARFTLLTANSPISKLKAKNIDTIKMLITVAHTDGNYLGKSWMDILKCISQLELAQLIGTGVRPQYITAYNNINNQLTNFGSPNSPSSFRLSDLAWMGMNSLEPGFKRSINETSSQSIVVDVDRIFTCSTRLGGDAIVEFVKALCQVSIDELNHPTHPRIFSLQKLVEISYYNMGRIRLQWSRIWEILGDHFDKVGCSPNEDIAVFSLDSLRQLAMKFIEKGELSNFRFQKDFLRPFEHIMKKNKSPAIRHMVVLCIAQMVNSQAKNIKSGWKNIFSVFHIAASDQDKAIVELAFQTTGKIIGQLYEQQFAVMIDSFQDAIKCLSEFACNSSFLDTSMEAIQLIRQCCKHVDEMPQLFREHNIEDMTVNKEDRVWVRGWFPILFELNCIITRCKLDVRSHGLIILFKVVKTYGRNFKSHWWQDLFQILFRILDNIKLPEQQTEKNEWMTTWLMVDVVTQYFDILGGLLLDDIYSQLKWCVQQDNEELARSGSNCLERLIISNGRKFTDEIWSKTCRCLMDIFNSTLPRQLITWQPGDYLDLEETTERRESGHISLRRFPSTHSINSLSSNSSRLSRPITSDQRIFSALQIQCVVQLELITTIENIVFFPATAKKEDAEALALSQGDSISLESSSLHYCSFNQDQGIYSHISSSHIFQLLDILKESHYFARDFNLNEEQRNLLWKAGFKGNVCPNILKQETLSIDCIFRILFQLYRDQSRQDTWPEVEITLTEIGKDALSHFLMLKSDAQKELWVSLMFRFLTRVHNLNDERFCTHISHWYPLLCNIMSSDLKPELQSVVRRIFLRIGPVFAVHTVEDGEAISETADNIDEVFLYTIQNNTREDEALVKLSIEGQMCVKFKINKGAQVNVLPLQYYNKLPIKPGLIKGSHKLTSYCGSGIPYAGISHLTCQYKDGKTHSHTFYIVRSNTIPVMGLKSCKDLELIKLILNIQKEDRTTSACSKQANEYKDTFEGIGNLENKCDIHLKENAIPTVYPVRKVPLAMKQKLKDELGRLEALNIIGKVSKPSDWVNAMVMVEKKHGSVCLCIDPVDLNKAIRQPHYQIPTFKDATEDLHGISTISKLDVRLGYWILPLTKWSFGHWSFTQCLALSSEDTDGKDTHSVLFQHKMNSSIKWKRYSKGWKASTSSSMTSLNTEKVKKSTTTGSMQSLNAPGRNE</sequence>
<evidence type="ECO:0000256" key="7">
    <source>
        <dbReference type="ARBA" id="ARBA00022658"/>
    </source>
</evidence>
<evidence type="ECO:0000256" key="11">
    <source>
        <dbReference type="SAM" id="MobiDB-lite"/>
    </source>
</evidence>
<dbReference type="GO" id="GO:0048471">
    <property type="term" value="C:perinuclear region of cytoplasm"/>
    <property type="evidence" value="ECO:0007669"/>
    <property type="project" value="UniProtKB-SubCell"/>
</dbReference>
<evidence type="ECO:0000256" key="9">
    <source>
        <dbReference type="ARBA" id="ARBA00023034"/>
    </source>
</evidence>
<evidence type="ECO:0000256" key="10">
    <source>
        <dbReference type="ARBA" id="ARBA00023136"/>
    </source>
</evidence>
<evidence type="ECO:0000313" key="14">
    <source>
        <dbReference type="Proteomes" id="UP001187531"/>
    </source>
</evidence>
<evidence type="ECO:0000256" key="3">
    <source>
        <dbReference type="ARBA" id="ARBA00004601"/>
    </source>
</evidence>
<dbReference type="PANTHER" id="PTHR10663">
    <property type="entry name" value="GUANYL-NUCLEOTIDE EXCHANGE FACTOR"/>
    <property type="match status" value="1"/>
</dbReference>
<dbReference type="InterPro" id="IPR011989">
    <property type="entry name" value="ARM-like"/>
</dbReference>
<dbReference type="Gene3D" id="1.10.220.20">
    <property type="match status" value="1"/>
</dbReference>
<proteinExistence type="predicted"/>
<organism evidence="13 14">
    <name type="scientific">Artemia franciscana</name>
    <name type="common">Brine shrimp</name>
    <name type="synonym">Artemia sanfranciscana</name>
    <dbReference type="NCBI Taxonomy" id="6661"/>
    <lineage>
        <taxon>Eukaryota</taxon>
        <taxon>Metazoa</taxon>
        <taxon>Ecdysozoa</taxon>
        <taxon>Arthropoda</taxon>
        <taxon>Crustacea</taxon>
        <taxon>Branchiopoda</taxon>
        <taxon>Anostraca</taxon>
        <taxon>Artemiidae</taxon>
        <taxon>Artemia</taxon>
    </lineage>
</organism>
<dbReference type="FunFam" id="1.25.10.10:FF:000143">
    <property type="entry name" value="ADP-ribosylation factor guanine nucleotide-exchange factor 2 (brefeldin A-inhibited)"/>
    <property type="match status" value="1"/>
</dbReference>
<dbReference type="PANTHER" id="PTHR10663:SF375">
    <property type="entry name" value="LD29171P"/>
    <property type="match status" value="1"/>
</dbReference>
<evidence type="ECO:0000256" key="4">
    <source>
        <dbReference type="ARBA" id="ARBA00022448"/>
    </source>
</evidence>
<dbReference type="CDD" id="cd05481">
    <property type="entry name" value="retropepsin_like_LTR_1"/>
    <property type="match status" value="1"/>
</dbReference>
<dbReference type="InterPro" id="IPR032691">
    <property type="entry name" value="Mon2/Sec7/BIG1-like_HUS"/>
</dbReference>
<evidence type="ECO:0000256" key="6">
    <source>
        <dbReference type="ARBA" id="ARBA00022553"/>
    </source>
</evidence>
<evidence type="ECO:0000313" key="13">
    <source>
        <dbReference type="EMBL" id="KAK2727338.1"/>
    </source>
</evidence>
<dbReference type="Pfam" id="PF20252">
    <property type="entry name" value="BIG2_C"/>
    <property type="match status" value="1"/>
</dbReference>
<feature type="region of interest" description="Disordered" evidence="11">
    <location>
        <begin position="2077"/>
        <end position="2102"/>
    </location>
</feature>
<dbReference type="FunFam" id="1.10.1000.11:FF:000003">
    <property type="entry name" value="Brefeldin A-inhibited guanine nucleotide-exchange protein 1"/>
    <property type="match status" value="1"/>
</dbReference>
<dbReference type="InterPro" id="IPR043128">
    <property type="entry name" value="Rev_trsase/Diguanyl_cyclase"/>
</dbReference>